<evidence type="ECO:0000256" key="2">
    <source>
        <dbReference type="ARBA" id="ARBA00023125"/>
    </source>
</evidence>
<dbReference type="InterPro" id="IPR044068">
    <property type="entry name" value="CB"/>
</dbReference>
<dbReference type="GO" id="GO:0015074">
    <property type="term" value="P:DNA integration"/>
    <property type="evidence" value="ECO:0007669"/>
    <property type="project" value="UniProtKB-KW"/>
</dbReference>
<keyword evidence="3" id="KW-0233">DNA recombination</keyword>
<name>A0A346NMJ5_9ALTE</name>
<dbReference type="GO" id="GO:0003677">
    <property type="term" value="F:DNA binding"/>
    <property type="evidence" value="ECO:0007669"/>
    <property type="project" value="UniProtKB-UniRule"/>
</dbReference>
<dbReference type="Proteomes" id="UP000262073">
    <property type="component" value="Chromosome"/>
</dbReference>
<dbReference type="SUPFAM" id="SSF56349">
    <property type="entry name" value="DNA breaking-rejoining enzymes"/>
    <property type="match status" value="1"/>
</dbReference>
<evidence type="ECO:0000259" key="6">
    <source>
        <dbReference type="PROSITE" id="PS51900"/>
    </source>
</evidence>
<dbReference type="AlphaFoldDB" id="A0A346NMJ5"/>
<dbReference type="PANTHER" id="PTHR34605">
    <property type="entry name" value="PHAGE_INTEGRASE DOMAIN-CONTAINING PROTEIN"/>
    <property type="match status" value="1"/>
</dbReference>
<gene>
    <name evidence="7" type="ORF">D0Y50_10485</name>
</gene>
<dbReference type="InterPro" id="IPR052925">
    <property type="entry name" value="Phage_Integrase-like_Recomb"/>
</dbReference>
<evidence type="ECO:0000259" key="5">
    <source>
        <dbReference type="PROSITE" id="PS51898"/>
    </source>
</evidence>
<evidence type="ECO:0000256" key="1">
    <source>
        <dbReference type="ARBA" id="ARBA00022908"/>
    </source>
</evidence>
<dbReference type="InterPro" id="IPR010998">
    <property type="entry name" value="Integrase_recombinase_N"/>
</dbReference>
<keyword evidence="8" id="KW-1185">Reference proteome</keyword>
<dbReference type="Pfam" id="PF02899">
    <property type="entry name" value="Phage_int_SAM_1"/>
    <property type="match status" value="1"/>
</dbReference>
<dbReference type="PROSITE" id="PS51900">
    <property type="entry name" value="CB"/>
    <property type="match status" value="1"/>
</dbReference>
<dbReference type="KEGG" id="salm:D0Y50_10485"/>
<dbReference type="Gene3D" id="1.10.150.130">
    <property type="match status" value="1"/>
</dbReference>
<evidence type="ECO:0000313" key="7">
    <source>
        <dbReference type="EMBL" id="AXR06752.1"/>
    </source>
</evidence>
<dbReference type="InterPro" id="IPR004107">
    <property type="entry name" value="Integrase_SAM-like_N"/>
</dbReference>
<dbReference type="GO" id="GO:0006310">
    <property type="term" value="P:DNA recombination"/>
    <property type="evidence" value="ECO:0007669"/>
    <property type="project" value="UniProtKB-KW"/>
</dbReference>
<dbReference type="PANTHER" id="PTHR34605:SF3">
    <property type="entry name" value="P CELL-TYPE AGGLUTINATION PROTEIN MAP4-LIKE-RELATED"/>
    <property type="match status" value="1"/>
</dbReference>
<dbReference type="EMBL" id="CP031769">
    <property type="protein sequence ID" value="AXR06752.1"/>
    <property type="molecule type" value="Genomic_DNA"/>
</dbReference>
<dbReference type="InterPro" id="IPR002104">
    <property type="entry name" value="Integrase_catalytic"/>
</dbReference>
<keyword evidence="2 4" id="KW-0238">DNA-binding</keyword>
<dbReference type="InterPro" id="IPR013762">
    <property type="entry name" value="Integrase-like_cat_sf"/>
</dbReference>
<dbReference type="Gene3D" id="1.10.443.10">
    <property type="entry name" value="Intergrase catalytic core"/>
    <property type="match status" value="1"/>
</dbReference>
<keyword evidence="1" id="KW-0229">DNA integration</keyword>
<evidence type="ECO:0000313" key="8">
    <source>
        <dbReference type="Proteomes" id="UP000262073"/>
    </source>
</evidence>
<dbReference type="Pfam" id="PF00589">
    <property type="entry name" value="Phage_integrase"/>
    <property type="match status" value="1"/>
</dbReference>
<sequence>MPDSKNIDLVSFYVNAATRENTVRSYRTAIEHYERHWGGLLPATPTAIAQYLSHYADKLTSSTLAHRLAVLAKWHHEYGFPDPTKAPLVKKVMKGIRATHAYQTKQARPLQLEELKIIIQWLEESIKESKDYRKGLRLIRNKAILLLGFWRAFRADELTNIHVEYVTMIPNKGMSLYFPTTKGDRDNKGVTYKVPALQKLCPVTAYQDWVTAAELSKGPLFVGIDRWGHFNHKSMTSNTIINIVRECASGAGLLHPDAFSSHSLRRGFASWADSNGWSLKELMEYVGWKDPKTALRYIGSSHKIQQHFIEQLK</sequence>
<feature type="domain" description="Core-binding (CB)" evidence="6">
    <location>
        <begin position="4"/>
        <end position="79"/>
    </location>
</feature>
<organism evidence="7 8">
    <name type="scientific">Salinimonas sediminis</name>
    <dbReference type="NCBI Taxonomy" id="2303538"/>
    <lineage>
        <taxon>Bacteria</taxon>
        <taxon>Pseudomonadati</taxon>
        <taxon>Pseudomonadota</taxon>
        <taxon>Gammaproteobacteria</taxon>
        <taxon>Alteromonadales</taxon>
        <taxon>Alteromonadaceae</taxon>
        <taxon>Alteromonas/Salinimonas group</taxon>
        <taxon>Salinimonas</taxon>
    </lineage>
</organism>
<dbReference type="PROSITE" id="PS51898">
    <property type="entry name" value="TYR_RECOMBINASE"/>
    <property type="match status" value="1"/>
</dbReference>
<dbReference type="RefSeq" id="WP_053909437.1">
    <property type="nucleotide sequence ID" value="NZ_CP031769.1"/>
</dbReference>
<proteinExistence type="predicted"/>
<evidence type="ECO:0008006" key="9">
    <source>
        <dbReference type="Google" id="ProtNLM"/>
    </source>
</evidence>
<evidence type="ECO:0000256" key="4">
    <source>
        <dbReference type="PROSITE-ProRule" id="PRU01248"/>
    </source>
</evidence>
<feature type="domain" description="Tyr recombinase" evidence="5">
    <location>
        <begin position="105"/>
        <end position="313"/>
    </location>
</feature>
<evidence type="ECO:0000256" key="3">
    <source>
        <dbReference type="ARBA" id="ARBA00023172"/>
    </source>
</evidence>
<dbReference type="SUPFAM" id="SSF47823">
    <property type="entry name" value="lambda integrase-like, N-terminal domain"/>
    <property type="match status" value="1"/>
</dbReference>
<dbReference type="OrthoDB" id="5914130at2"/>
<dbReference type="InterPro" id="IPR011010">
    <property type="entry name" value="DNA_brk_join_enz"/>
</dbReference>
<dbReference type="CDD" id="cd00799">
    <property type="entry name" value="INT_Cre_C"/>
    <property type="match status" value="1"/>
</dbReference>
<reference evidence="7 8" key="1">
    <citation type="submission" date="2018-08" db="EMBL/GenBank/DDBJ databases">
        <title>Salinimonas sediminis sp. nov., a piezophilic bacterium isolated from a deep-sea sediment sample from the New Britain Trench.</title>
        <authorList>
            <person name="Cao J."/>
        </authorList>
    </citation>
    <scope>NUCLEOTIDE SEQUENCE [LARGE SCALE GENOMIC DNA]</scope>
    <source>
        <strain evidence="7 8">N102</strain>
    </source>
</reference>
<protein>
    <recommendedName>
        <fullName evidence="9">Integrase</fullName>
    </recommendedName>
</protein>
<accession>A0A346NMJ5</accession>